<accession>A0A2S0VUC7</accession>
<keyword evidence="3" id="KW-1185">Reference proteome</keyword>
<evidence type="ECO:0000259" key="1">
    <source>
        <dbReference type="Pfam" id="PF01609"/>
    </source>
</evidence>
<name>A0A2S0VUC7_9ALTE</name>
<dbReference type="EMBL" id="CP026604">
    <property type="protein sequence ID" value="AWB67772.1"/>
    <property type="molecule type" value="Genomic_DNA"/>
</dbReference>
<dbReference type="PANTHER" id="PTHR37529:SF1">
    <property type="entry name" value="TRANSPOSASE INSG FOR INSERTION SEQUENCE ELEMENT IS4-RELATED"/>
    <property type="match status" value="1"/>
</dbReference>
<dbReference type="Pfam" id="PF01609">
    <property type="entry name" value="DDE_Tnp_1"/>
    <property type="match status" value="1"/>
</dbReference>
<feature type="domain" description="Transposase IS4-like" evidence="1">
    <location>
        <begin position="25"/>
        <end position="221"/>
    </location>
</feature>
<dbReference type="Proteomes" id="UP000244441">
    <property type="component" value="Chromosome"/>
</dbReference>
<dbReference type="GO" id="GO:0004803">
    <property type="term" value="F:transposase activity"/>
    <property type="evidence" value="ECO:0007669"/>
    <property type="project" value="InterPro"/>
</dbReference>
<dbReference type="KEGG" id="cate:C2869_15655"/>
<dbReference type="InterPro" id="IPR012337">
    <property type="entry name" value="RNaseH-like_sf"/>
</dbReference>
<dbReference type="InterPro" id="IPR002559">
    <property type="entry name" value="Transposase_11"/>
</dbReference>
<evidence type="ECO:0000313" key="2">
    <source>
        <dbReference type="EMBL" id="AWB67772.1"/>
    </source>
</evidence>
<reference evidence="2 3" key="1">
    <citation type="submission" date="2018-01" db="EMBL/GenBank/DDBJ databases">
        <title>Genome sequence of a Cantenovulum-like bacteria.</title>
        <authorList>
            <person name="Tan W.R."/>
            <person name="Lau N.-S."/>
            <person name="Go F."/>
            <person name="Amirul A.-A.A."/>
        </authorList>
    </citation>
    <scope>NUCLEOTIDE SEQUENCE [LARGE SCALE GENOMIC DNA]</scope>
    <source>
        <strain evidence="2 3">CCB-QB4</strain>
    </source>
</reference>
<gene>
    <name evidence="2" type="ORF">C2869_15655</name>
</gene>
<dbReference type="GO" id="GO:0006313">
    <property type="term" value="P:DNA transposition"/>
    <property type="evidence" value="ECO:0007669"/>
    <property type="project" value="InterPro"/>
</dbReference>
<evidence type="ECO:0000313" key="3">
    <source>
        <dbReference type="Proteomes" id="UP000244441"/>
    </source>
</evidence>
<sequence length="341" mass="39518">MWVQINNCILAPFYSQSDYKKWNGFRLLSVDGSLLELPPESALYKAYGKLNPQARLPGARLSQLYDPLNQLTLDVQESPYSTGERELAFRHLARVENNDLLLFDRGYQCHWLFSAILQKQAHFCARVTHDFNNQVKAFVGSDKVSSIVNLARSKDKNNEFYRLKSLSCDSIRVRLIKVELSSGEVEILATSLIDDKAYPNALFKALYHLRWDIEEDYKRQKCRIFIENFTGLTPLAIKQDIQAQVVSKNMATLWKLAAQVHVSERNKNCRRDYKVNFSYLLGKFKDNFVKSILGGLNMNAMMKLVEQLSSSTHAFRPERCMERRPKKNCKWQHPMGYKPAF</sequence>
<dbReference type="InterPro" id="IPR047952">
    <property type="entry name" value="Transpos_IS4"/>
</dbReference>
<dbReference type="AlphaFoldDB" id="A0A2S0VUC7"/>
<dbReference type="GO" id="GO:0003677">
    <property type="term" value="F:DNA binding"/>
    <property type="evidence" value="ECO:0007669"/>
    <property type="project" value="InterPro"/>
</dbReference>
<protein>
    <recommendedName>
        <fullName evidence="1">Transposase IS4-like domain-containing protein</fullName>
    </recommendedName>
</protein>
<dbReference type="PANTHER" id="PTHR37529">
    <property type="entry name" value="TRANSPOSASE INSG FOR INSERTION SEQUENCE ELEMENT IS4-RELATED"/>
    <property type="match status" value="1"/>
</dbReference>
<dbReference type="NCBIfam" id="NF033592">
    <property type="entry name" value="transpos_IS4_1"/>
    <property type="match status" value="1"/>
</dbReference>
<dbReference type="SUPFAM" id="SSF53098">
    <property type="entry name" value="Ribonuclease H-like"/>
    <property type="match status" value="1"/>
</dbReference>
<proteinExistence type="predicted"/>
<organism evidence="2 3">
    <name type="scientific">Saccharobesus litoralis</name>
    <dbReference type="NCBI Taxonomy" id="2172099"/>
    <lineage>
        <taxon>Bacteria</taxon>
        <taxon>Pseudomonadati</taxon>
        <taxon>Pseudomonadota</taxon>
        <taxon>Gammaproteobacteria</taxon>
        <taxon>Alteromonadales</taxon>
        <taxon>Alteromonadaceae</taxon>
        <taxon>Saccharobesus</taxon>
    </lineage>
</organism>